<organism evidence="2 3">
    <name type="scientific">Vespula pensylvanica</name>
    <name type="common">Western yellow jacket</name>
    <name type="synonym">Wasp</name>
    <dbReference type="NCBI Taxonomy" id="30213"/>
    <lineage>
        <taxon>Eukaryota</taxon>
        <taxon>Metazoa</taxon>
        <taxon>Ecdysozoa</taxon>
        <taxon>Arthropoda</taxon>
        <taxon>Hexapoda</taxon>
        <taxon>Insecta</taxon>
        <taxon>Pterygota</taxon>
        <taxon>Neoptera</taxon>
        <taxon>Endopterygota</taxon>
        <taxon>Hymenoptera</taxon>
        <taxon>Apocrita</taxon>
        <taxon>Aculeata</taxon>
        <taxon>Vespoidea</taxon>
        <taxon>Vespidae</taxon>
        <taxon>Vespinae</taxon>
        <taxon>Vespula</taxon>
    </lineage>
</organism>
<sequence>MPRADQNQRCLCPIGVSPRGSLVDVSDLEESSKVPDNAYLLARSGTLIVTARTTPLVAESSVVLGNDEKEGKEKETEDYEEKIEKK</sequence>
<dbReference type="AlphaFoldDB" id="A0A834P1I6"/>
<evidence type="ECO:0000256" key="1">
    <source>
        <dbReference type="SAM" id="MobiDB-lite"/>
    </source>
</evidence>
<name>A0A834P1I6_VESPE</name>
<keyword evidence="3" id="KW-1185">Reference proteome</keyword>
<dbReference type="EMBL" id="JACSDY010000006">
    <property type="protein sequence ID" value="KAF7425071.1"/>
    <property type="molecule type" value="Genomic_DNA"/>
</dbReference>
<gene>
    <name evidence="2" type="ORF">H0235_007509</name>
</gene>
<evidence type="ECO:0000313" key="3">
    <source>
        <dbReference type="Proteomes" id="UP000600918"/>
    </source>
</evidence>
<feature type="compositionally biased region" description="Basic and acidic residues" evidence="1">
    <location>
        <begin position="66"/>
        <end position="75"/>
    </location>
</feature>
<protein>
    <submittedName>
        <fullName evidence="2">Uncharacterized protein</fullName>
    </submittedName>
</protein>
<feature type="region of interest" description="Disordered" evidence="1">
    <location>
        <begin position="63"/>
        <end position="86"/>
    </location>
</feature>
<dbReference type="Proteomes" id="UP000600918">
    <property type="component" value="Unassembled WGS sequence"/>
</dbReference>
<proteinExistence type="predicted"/>
<evidence type="ECO:0000313" key="2">
    <source>
        <dbReference type="EMBL" id="KAF7425071.1"/>
    </source>
</evidence>
<comment type="caution">
    <text evidence="2">The sequence shown here is derived from an EMBL/GenBank/DDBJ whole genome shotgun (WGS) entry which is preliminary data.</text>
</comment>
<accession>A0A834P1I6</accession>
<reference evidence="2" key="1">
    <citation type="journal article" date="2020" name="G3 (Bethesda)">
        <title>High-Quality Assemblies for Three Invasive Social Wasps from the &lt;i&gt;Vespula&lt;/i&gt; Genus.</title>
        <authorList>
            <person name="Harrop T.W.R."/>
            <person name="Guhlin J."/>
            <person name="McLaughlin G.M."/>
            <person name="Permina E."/>
            <person name="Stockwell P."/>
            <person name="Gilligan J."/>
            <person name="Le Lec M.F."/>
            <person name="Gruber M.A.M."/>
            <person name="Quinn O."/>
            <person name="Lovegrove M."/>
            <person name="Duncan E.J."/>
            <person name="Remnant E.J."/>
            <person name="Van Eeckhoven J."/>
            <person name="Graham B."/>
            <person name="Knapp R.A."/>
            <person name="Langford K.W."/>
            <person name="Kronenberg Z."/>
            <person name="Press M.O."/>
            <person name="Eacker S.M."/>
            <person name="Wilson-Rankin E.E."/>
            <person name="Purcell J."/>
            <person name="Lester P.J."/>
            <person name="Dearden P.K."/>
        </authorList>
    </citation>
    <scope>NUCLEOTIDE SEQUENCE</scope>
    <source>
        <strain evidence="2">Volc-1</strain>
    </source>
</reference>
<feature type="compositionally biased region" description="Acidic residues" evidence="1">
    <location>
        <begin position="76"/>
        <end position="86"/>
    </location>
</feature>